<dbReference type="SUPFAM" id="SSF52402">
    <property type="entry name" value="Adenine nucleotide alpha hydrolases-like"/>
    <property type="match status" value="1"/>
</dbReference>
<dbReference type="InterPro" id="IPR012094">
    <property type="entry name" value="tRNA_Ile_lys_synt"/>
</dbReference>
<comment type="subcellular location">
    <subcellularLocation>
        <location evidence="7">Cytoplasm</location>
    </subcellularLocation>
</comment>
<comment type="similarity">
    <text evidence="7">Belongs to the tRNA(Ile)-lysidine synthase family.</text>
</comment>
<evidence type="ECO:0000256" key="2">
    <source>
        <dbReference type="ARBA" id="ARBA00022598"/>
    </source>
</evidence>
<feature type="domain" description="tRNA(Ile)-lysidine/2-thiocytidine synthase N-terminal" evidence="8">
    <location>
        <begin position="27"/>
        <end position="186"/>
    </location>
</feature>
<dbReference type="PANTHER" id="PTHR43033:SF1">
    <property type="entry name" value="TRNA(ILE)-LYSIDINE SYNTHASE-RELATED"/>
    <property type="match status" value="1"/>
</dbReference>
<evidence type="ECO:0000259" key="9">
    <source>
        <dbReference type="Pfam" id="PF09179"/>
    </source>
</evidence>
<gene>
    <name evidence="7" type="primary">tilS</name>
    <name evidence="10" type="ORF">AY602_00210</name>
</gene>
<dbReference type="InterPro" id="IPR011063">
    <property type="entry name" value="TilS/TtcA_N"/>
</dbReference>
<evidence type="ECO:0000259" key="8">
    <source>
        <dbReference type="Pfam" id="PF01171"/>
    </source>
</evidence>
<evidence type="ECO:0000313" key="10">
    <source>
        <dbReference type="EMBL" id="OWM36001.1"/>
    </source>
</evidence>
<keyword evidence="4 7" id="KW-0547">Nucleotide-binding</keyword>
<dbReference type="Proteomes" id="UP000197692">
    <property type="component" value="Unassembled WGS sequence"/>
</dbReference>
<dbReference type="NCBIfam" id="TIGR02432">
    <property type="entry name" value="lysidine_TilS_N"/>
    <property type="match status" value="1"/>
</dbReference>
<comment type="function">
    <text evidence="7">Ligates lysine onto the cytidine present at position 34 of the AUA codon-specific tRNA(Ile) that contains the anticodon CAU, in an ATP-dependent manner. Cytidine is converted to lysidine, thus changing the amino acid specificity of the tRNA from methionine to isoleucine.</text>
</comment>
<dbReference type="Pfam" id="PF09179">
    <property type="entry name" value="TilS"/>
    <property type="match status" value="1"/>
</dbReference>
<dbReference type="HAMAP" id="MF_01161">
    <property type="entry name" value="tRNA_Ile_lys_synt"/>
    <property type="match status" value="1"/>
</dbReference>
<comment type="domain">
    <text evidence="7">The N-terminal region contains the highly conserved SGGXDS motif, predicted to be a P-loop motif involved in ATP binding.</text>
</comment>
<comment type="caution">
    <text evidence="10">The sequence shown here is derived from an EMBL/GenBank/DDBJ whole genome shotgun (WGS) entry which is preliminary data.</text>
</comment>
<feature type="binding site" evidence="7">
    <location>
        <begin position="32"/>
        <end position="37"/>
    </location>
    <ligand>
        <name>ATP</name>
        <dbReference type="ChEBI" id="CHEBI:30616"/>
    </ligand>
</feature>
<evidence type="ECO:0000313" key="11">
    <source>
        <dbReference type="Proteomes" id="UP000197692"/>
    </source>
</evidence>
<evidence type="ECO:0000256" key="3">
    <source>
        <dbReference type="ARBA" id="ARBA00022694"/>
    </source>
</evidence>
<dbReference type="CDD" id="cd01992">
    <property type="entry name" value="TilS_N"/>
    <property type="match status" value="1"/>
</dbReference>
<keyword evidence="2 7" id="KW-0436">Ligase</keyword>
<proteinExistence type="inferred from homology"/>
<protein>
    <recommendedName>
        <fullName evidence="7">tRNA(Ile)-lysidine synthase</fullName>
        <ecNumber evidence="7">6.3.4.19</ecNumber>
    </recommendedName>
    <alternativeName>
        <fullName evidence="7">tRNA(Ile)-2-lysyl-cytidine synthase</fullName>
    </alternativeName>
    <alternativeName>
        <fullName evidence="7">tRNA(Ile)-lysidine synthetase</fullName>
    </alternativeName>
</protein>
<dbReference type="SMR" id="A0A854NPD1"/>
<sequence>MHKFWPRHSPNFMACRVAVRTVQPRDITVGLSGGADSLALVAALCAEDYNVHALCVDHGLQPGSHEVAQQAAHHARTFGAHAEIISVTVAPGNLEANARTARYQALHSRNLPVVVGHTADDQAETLLLGALRGKATGMQIHTDNLWRPLLGVRRATTLAACTELGIEPWHDPHNANTDFLRVALRTQVVPLLSDIIGGDAVPALSQAATLIAEDTHALHVDTPDDRIAQLAGMPPALRRRHLVALLQAYGARVSAAHLRAVDALITNWHGQKAVPVGNGLEVTRKDGRLSVS</sequence>
<keyword evidence="3 7" id="KW-0819">tRNA processing</keyword>
<comment type="catalytic activity">
    <reaction evidence="6 7">
        <text>cytidine(34) in tRNA(Ile2) + L-lysine + ATP = lysidine(34) in tRNA(Ile2) + AMP + diphosphate + H(+)</text>
        <dbReference type="Rhea" id="RHEA:43744"/>
        <dbReference type="Rhea" id="RHEA-COMP:10625"/>
        <dbReference type="Rhea" id="RHEA-COMP:10670"/>
        <dbReference type="ChEBI" id="CHEBI:15378"/>
        <dbReference type="ChEBI" id="CHEBI:30616"/>
        <dbReference type="ChEBI" id="CHEBI:32551"/>
        <dbReference type="ChEBI" id="CHEBI:33019"/>
        <dbReference type="ChEBI" id="CHEBI:82748"/>
        <dbReference type="ChEBI" id="CHEBI:83665"/>
        <dbReference type="ChEBI" id="CHEBI:456215"/>
        <dbReference type="EC" id="6.3.4.19"/>
    </reaction>
</comment>
<dbReference type="RefSeq" id="WP_041628003.1">
    <property type="nucleotide sequence ID" value="NZ_LSZF01000001.1"/>
</dbReference>
<dbReference type="GO" id="GO:0005524">
    <property type="term" value="F:ATP binding"/>
    <property type="evidence" value="ECO:0007669"/>
    <property type="project" value="UniProtKB-UniRule"/>
</dbReference>
<reference evidence="11" key="1">
    <citation type="submission" date="2016-02" db="EMBL/GenBank/DDBJ databases">
        <title>Genomic analyses of a collection of pathogenic Corynebacterium diphtheriae.</title>
        <authorList>
            <person name="Sangal V."/>
            <person name="Titov L."/>
        </authorList>
    </citation>
    <scope>NUCLEOTIDE SEQUENCE [LARGE SCALE GENOMIC DNA]</scope>
    <source>
        <strain evidence="11">1438</strain>
    </source>
</reference>
<dbReference type="GO" id="GO:0006400">
    <property type="term" value="P:tRNA modification"/>
    <property type="evidence" value="ECO:0007669"/>
    <property type="project" value="UniProtKB-UniRule"/>
</dbReference>
<dbReference type="PANTHER" id="PTHR43033">
    <property type="entry name" value="TRNA(ILE)-LYSIDINE SYNTHASE-RELATED"/>
    <property type="match status" value="1"/>
</dbReference>
<dbReference type="EC" id="6.3.4.19" evidence="7"/>
<accession>A0A854NPD1</accession>
<dbReference type="InterPro" id="IPR012795">
    <property type="entry name" value="tRNA_Ile_lys_synt_N"/>
</dbReference>
<dbReference type="AlphaFoldDB" id="A0A854NPD1"/>
<name>A0A854NPD1_CORDP</name>
<dbReference type="Pfam" id="PF01171">
    <property type="entry name" value="ATP_bind_3"/>
    <property type="match status" value="1"/>
</dbReference>
<evidence type="ECO:0000256" key="4">
    <source>
        <dbReference type="ARBA" id="ARBA00022741"/>
    </source>
</evidence>
<keyword evidence="1 7" id="KW-0963">Cytoplasm</keyword>
<evidence type="ECO:0000256" key="1">
    <source>
        <dbReference type="ARBA" id="ARBA00022490"/>
    </source>
</evidence>
<feature type="domain" description="tRNA(Ile)-lysidine synthase substrate-binding" evidence="9">
    <location>
        <begin position="227"/>
        <end position="289"/>
    </location>
</feature>
<dbReference type="InterPro" id="IPR014729">
    <property type="entry name" value="Rossmann-like_a/b/a_fold"/>
</dbReference>
<evidence type="ECO:0000256" key="5">
    <source>
        <dbReference type="ARBA" id="ARBA00022840"/>
    </source>
</evidence>
<dbReference type="GO" id="GO:0032267">
    <property type="term" value="F:tRNA(Ile)-lysidine synthase activity"/>
    <property type="evidence" value="ECO:0007669"/>
    <property type="project" value="UniProtKB-EC"/>
</dbReference>
<dbReference type="EMBL" id="LSZF01000001">
    <property type="protein sequence ID" value="OWM36001.1"/>
    <property type="molecule type" value="Genomic_DNA"/>
</dbReference>
<organism evidence="10 11">
    <name type="scientific">Corynebacterium diphtheriae bv. mitis</name>
    <dbReference type="NCBI Taxonomy" id="1806053"/>
    <lineage>
        <taxon>Bacteria</taxon>
        <taxon>Bacillati</taxon>
        <taxon>Actinomycetota</taxon>
        <taxon>Actinomycetes</taxon>
        <taxon>Mycobacteriales</taxon>
        <taxon>Corynebacteriaceae</taxon>
        <taxon>Corynebacterium</taxon>
    </lineage>
</organism>
<keyword evidence="5 7" id="KW-0067">ATP-binding</keyword>
<evidence type="ECO:0000256" key="6">
    <source>
        <dbReference type="ARBA" id="ARBA00048539"/>
    </source>
</evidence>
<dbReference type="GO" id="GO:0005737">
    <property type="term" value="C:cytoplasm"/>
    <property type="evidence" value="ECO:0007669"/>
    <property type="project" value="UniProtKB-SubCell"/>
</dbReference>
<dbReference type="Gene3D" id="3.40.50.620">
    <property type="entry name" value="HUPs"/>
    <property type="match status" value="1"/>
</dbReference>
<evidence type="ECO:0000256" key="7">
    <source>
        <dbReference type="HAMAP-Rule" id="MF_01161"/>
    </source>
</evidence>
<dbReference type="InterPro" id="IPR015262">
    <property type="entry name" value="tRNA_Ile_lys_synt_subst-bd"/>
</dbReference>